<dbReference type="EMBL" id="SRPW01000905">
    <property type="protein sequence ID" value="KAG6011300.1"/>
    <property type="molecule type" value="Genomic_DNA"/>
</dbReference>
<comment type="caution">
    <text evidence="2">The sequence shown here is derived from an EMBL/GenBank/DDBJ whole genome shotgun (WGS) entry which is preliminary data.</text>
</comment>
<keyword evidence="3" id="KW-1185">Reference proteome</keyword>
<feature type="region of interest" description="Disordered" evidence="1">
    <location>
        <begin position="1"/>
        <end position="23"/>
    </location>
</feature>
<name>A0A9P7SXB3_9HYPO</name>
<accession>A0A9P7SXB3</accession>
<evidence type="ECO:0000313" key="3">
    <source>
        <dbReference type="Proteomes" id="UP000748025"/>
    </source>
</evidence>
<organism evidence="2 3">
    <name type="scientific">Claviceps pusilla</name>
    <dbReference type="NCBI Taxonomy" id="123648"/>
    <lineage>
        <taxon>Eukaryota</taxon>
        <taxon>Fungi</taxon>
        <taxon>Dikarya</taxon>
        <taxon>Ascomycota</taxon>
        <taxon>Pezizomycotina</taxon>
        <taxon>Sordariomycetes</taxon>
        <taxon>Hypocreomycetidae</taxon>
        <taxon>Hypocreales</taxon>
        <taxon>Clavicipitaceae</taxon>
        <taxon>Claviceps</taxon>
    </lineage>
</organism>
<reference evidence="2" key="1">
    <citation type="journal article" date="2020" name="bioRxiv">
        <title>Whole genome comparisons of ergot fungi reveals the divergence and evolution of species within the genus Claviceps are the result of varying mechanisms driving genome evolution and host range expansion.</title>
        <authorList>
            <person name="Wyka S.A."/>
            <person name="Mondo S.J."/>
            <person name="Liu M."/>
            <person name="Dettman J."/>
            <person name="Nalam V."/>
            <person name="Broders K.D."/>
        </authorList>
    </citation>
    <scope>NUCLEOTIDE SEQUENCE</scope>
    <source>
        <strain evidence="2">CCC 602</strain>
    </source>
</reference>
<dbReference type="OrthoDB" id="10632613at2759"/>
<dbReference type="Proteomes" id="UP000748025">
    <property type="component" value="Unassembled WGS sequence"/>
</dbReference>
<evidence type="ECO:0000256" key="1">
    <source>
        <dbReference type="SAM" id="MobiDB-lite"/>
    </source>
</evidence>
<sequence>MAPSNTRSVKRSTKSGTRQEVTPASIAAVTEARQAALQASHLQIRMESEMIAEKTKIDGKEYQKRYNTAARKWLLWDTHPRRSREMCTVVNVETGPDPLHHVPNTSPWTGQYVSKVLHSTRLSEEVPRSRKVSRFHNCPAQSFAVPFARRSKASWPWTPPSIQRWNKVENGDNGSRFIKNKQKLFRHHFGLKP</sequence>
<evidence type="ECO:0000313" key="2">
    <source>
        <dbReference type="EMBL" id="KAG6011300.1"/>
    </source>
</evidence>
<proteinExistence type="predicted"/>
<dbReference type="AlphaFoldDB" id="A0A9P7SXB3"/>
<gene>
    <name evidence="2" type="ORF">E4U43_008411</name>
</gene>
<protein>
    <submittedName>
        <fullName evidence="2">Uncharacterized protein</fullName>
    </submittedName>
</protein>